<dbReference type="InterPro" id="IPR012340">
    <property type="entry name" value="NA-bd_OB-fold"/>
</dbReference>
<sequence>MVTATVREWNDEEGWGVLDCPETPGGCFGHYSDIQARGFHTLSPGQPVDLTWEAPGYKQDGYDYRAVNIVPRSV</sequence>
<reference evidence="3 5" key="2">
    <citation type="submission" date="2022-10" db="EMBL/GenBank/DDBJ databases">
        <title>The complete genomes of actinobacterial strains from the NBC collection.</title>
        <authorList>
            <person name="Joergensen T.S."/>
            <person name="Alvarez Arevalo M."/>
            <person name="Sterndorff E.B."/>
            <person name="Faurdal D."/>
            <person name="Vuksanovic O."/>
            <person name="Mourched A.-S."/>
            <person name="Charusanti P."/>
            <person name="Shaw S."/>
            <person name="Blin K."/>
            <person name="Weber T."/>
        </authorList>
    </citation>
    <scope>NUCLEOTIDE SEQUENCE [LARGE SCALE GENOMIC DNA]</scope>
    <source>
        <strain evidence="3 5">NBC 01769</strain>
    </source>
</reference>
<dbReference type="PROSITE" id="PS51857">
    <property type="entry name" value="CSD_2"/>
    <property type="match status" value="1"/>
</dbReference>
<keyword evidence="5" id="KW-1185">Reference proteome</keyword>
<dbReference type="OrthoDB" id="5195005at2"/>
<reference evidence="2 4" key="1">
    <citation type="submission" date="2019-06" db="EMBL/GenBank/DDBJ databases">
        <title>Sequencing the genomes of 1000 actinobacteria strains.</title>
        <authorList>
            <person name="Klenk H.-P."/>
        </authorList>
    </citation>
    <scope>NUCLEOTIDE SEQUENCE [LARGE SCALE GENOMIC DNA]</scope>
    <source>
        <strain evidence="2 4">DSM 42059</strain>
    </source>
</reference>
<dbReference type="EMBL" id="CP109114">
    <property type="protein sequence ID" value="WSC14761.1"/>
    <property type="molecule type" value="Genomic_DNA"/>
</dbReference>
<dbReference type="EMBL" id="VIWW01000001">
    <property type="protein sequence ID" value="TWG04177.1"/>
    <property type="molecule type" value="Genomic_DNA"/>
</dbReference>
<dbReference type="SUPFAM" id="SSF50249">
    <property type="entry name" value="Nucleic acid-binding proteins"/>
    <property type="match status" value="1"/>
</dbReference>
<evidence type="ECO:0000313" key="4">
    <source>
        <dbReference type="Proteomes" id="UP000318186"/>
    </source>
</evidence>
<dbReference type="GO" id="GO:0003676">
    <property type="term" value="F:nucleic acid binding"/>
    <property type="evidence" value="ECO:0007669"/>
    <property type="project" value="InterPro"/>
</dbReference>
<proteinExistence type="predicted"/>
<accession>A0A561UXW1</accession>
<dbReference type="InterPro" id="IPR002059">
    <property type="entry name" value="CSP_DNA-bd"/>
</dbReference>
<dbReference type="RefSeq" id="WP_145764364.1">
    <property type="nucleotide sequence ID" value="NZ_CP109114.1"/>
</dbReference>
<organism evidence="2 4">
    <name type="scientific">Streptomyces brevispora</name>
    <dbReference type="NCBI Taxonomy" id="887462"/>
    <lineage>
        <taxon>Bacteria</taxon>
        <taxon>Bacillati</taxon>
        <taxon>Actinomycetota</taxon>
        <taxon>Actinomycetes</taxon>
        <taxon>Kitasatosporales</taxon>
        <taxon>Streptomycetaceae</taxon>
        <taxon>Streptomyces</taxon>
    </lineage>
</organism>
<dbReference type="AlphaFoldDB" id="A0A561UXW1"/>
<evidence type="ECO:0000313" key="2">
    <source>
        <dbReference type="EMBL" id="TWG04177.1"/>
    </source>
</evidence>
<evidence type="ECO:0000259" key="1">
    <source>
        <dbReference type="PROSITE" id="PS51857"/>
    </source>
</evidence>
<name>A0A561UXW1_9ACTN</name>
<dbReference type="Proteomes" id="UP001330827">
    <property type="component" value="Chromosome"/>
</dbReference>
<protein>
    <submittedName>
        <fullName evidence="3">Cold shock domain-containing protein</fullName>
    </submittedName>
    <submittedName>
        <fullName evidence="2">CspA family cold shock protein</fullName>
    </submittedName>
</protein>
<feature type="domain" description="CSD" evidence="1">
    <location>
        <begin position="1"/>
        <end position="71"/>
    </location>
</feature>
<gene>
    <name evidence="2" type="ORF">FHX80_112621</name>
    <name evidence="3" type="ORF">OIE64_19255</name>
</gene>
<evidence type="ECO:0000313" key="5">
    <source>
        <dbReference type="Proteomes" id="UP001330827"/>
    </source>
</evidence>
<dbReference type="Proteomes" id="UP000318186">
    <property type="component" value="Unassembled WGS sequence"/>
</dbReference>
<evidence type="ECO:0000313" key="3">
    <source>
        <dbReference type="EMBL" id="WSC14761.1"/>
    </source>
</evidence>
<dbReference type="Pfam" id="PF00313">
    <property type="entry name" value="CSD"/>
    <property type="match status" value="1"/>
</dbReference>
<dbReference type="Gene3D" id="2.40.50.140">
    <property type="entry name" value="Nucleic acid-binding proteins"/>
    <property type="match status" value="1"/>
</dbReference>